<evidence type="ECO:0000313" key="1">
    <source>
        <dbReference type="EMBL" id="RMZ61289.1"/>
    </source>
</evidence>
<dbReference type="EMBL" id="QWIV01000003">
    <property type="protein sequence ID" value="RMZ61289.1"/>
    <property type="molecule type" value="Genomic_DNA"/>
</dbReference>
<keyword evidence="2" id="KW-1185">Reference proteome</keyword>
<dbReference type="Proteomes" id="UP000267524">
    <property type="component" value="Unassembled WGS sequence"/>
</dbReference>
<dbReference type="AlphaFoldDB" id="A0A3M7LGH8"/>
<accession>A0A3M7LGH8</accession>
<gene>
    <name evidence="1" type="ORF">D1632_00310</name>
</gene>
<protein>
    <submittedName>
        <fullName evidence="1">Uncharacterized protein</fullName>
    </submittedName>
</protein>
<name>A0A3M7LGH8_9FLAO</name>
<sequence length="201" mass="24071">MEIYQNMINDLDASYIDDNRINFEGDNKSKVIYNSELNKWDYYGNYFKIINPRRISVPKKITIFSNIQETIFFYNEWTQGPERESFDEQLMICSNKDTVDELLRYIYDCILIFNKNSLNIDVYHRSDCCSGIVSMININNFFTSNKIICRQIENSLLFSNDHLLDMTVDVNNMEQILKPYIQYNLTNKLLKKQNYDYLLSW</sequence>
<organism evidence="1 2">
    <name type="scientific">Chryseobacterium nematophagum</name>
    <dbReference type="NCBI Taxonomy" id="2305228"/>
    <lineage>
        <taxon>Bacteria</taxon>
        <taxon>Pseudomonadati</taxon>
        <taxon>Bacteroidota</taxon>
        <taxon>Flavobacteriia</taxon>
        <taxon>Flavobacteriales</taxon>
        <taxon>Weeksellaceae</taxon>
        <taxon>Chryseobacterium group</taxon>
        <taxon>Chryseobacterium</taxon>
    </lineage>
</organism>
<reference evidence="1 2" key="1">
    <citation type="submission" date="2018-08" db="EMBL/GenBank/DDBJ databases">
        <title>Chryseobacterium nematophagum: a novel matrix digesting pathogen of nematodes.</title>
        <authorList>
            <person name="Page A."/>
            <person name="Roberts M."/>
            <person name="Felix M.-A."/>
            <person name="Weir W."/>
        </authorList>
    </citation>
    <scope>NUCLEOTIDE SEQUENCE [LARGE SCALE GENOMIC DNA]</scope>
    <source>
        <strain evidence="1 2">JUb275</strain>
    </source>
</reference>
<proteinExistence type="predicted"/>
<evidence type="ECO:0000313" key="2">
    <source>
        <dbReference type="Proteomes" id="UP000267524"/>
    </source>
</evidence>
<dbReference type="RefSeq" id="WP_122545283.1">
    <property type="nucleotide sequence ID" value="NZ_QWIV01000003.1"/>
</dbReference>
<comment type="caution">
    <text evidence="1">The sequence shown here is derived from an EMBL/GenBank/DDBJ whole genome shotgun (WGS) entry which is preliminary data.</text>
</comment>